<evidence type="ECO:0000313" key="3">
    <source>
        <dbReference type="Proteomes" id="UP000028984"/>
    </source>
</evidence>
<organism evidence="2 3">
    <name type="scientific">Bifidobacterium reuteri DSM 23975</name>
    <dbReference type="NCBI Taxonomy" id="1437610"/>
    <lineage>
        <taxon>Bacteria</taxon>
        <taxon>Bacillati</taxon>
        <taxon>Actinomycetota</taxon>
        <taxon>Actinomycetes</taxon>
        <taxon>Bifidobacteriales</taxon>
        <taxon>Bifidobacteriaceae</taxon>
        <taxon>Bifidobacterium</taxon>
    </lineage>
</organism>
<keyword evidence="3" id="KW-1185">Reference proteome</keyword>
<dbReference type="RefSeq" id="WP_044090518.1">
    <property type="nucleotide sequence ID" value="NZ_JDUW01000030.1"/>
</dbReference>
<feature type="region of interest" description="Disordered" evidence="1">
    <location>
        <begin position="33"/>
        <end position="60"/>
    </location>
</feature>
<sequence length="364" mass="40127">MDMTHHLMGFVTSVRIMRVDRASGAETGRVDGVLRGGSITRNQDTDVTESATLDFEGPSDSPTDLLRVWADLDYEDGTRESIALGTFLPDGPKREVTGGDADSRPLNLYGRLRELSDDQFAYPVSLQPGENPLTFIDETIREAGLETAAHPATDYRMGTTWTFGMDDSAQKNKLNAINELLDLMGWNSARTDPMGRVLLTPYTQPKDRAPSWTFTEGPDARFVRSMTDERDWFDTANQVIVIYSDQERDIRGMAVDDDPASEFSTVTRGRTISKTYTYSDIPDGMSETDAQAMADAKAAELLATAQSVIRRVTFTHIYAPVTIGDVVTLDYPAGGIRGDLAVRTQKIDLTAGLPVETEARSFAR</sequence>
<accession>A0A087CSF4</accession>
<evidence type="ECO:0000256" key="1">
    <source>
        <dbReference type="SAM" id="MobiDB-lite"/>
    </source>
</evidence>
<dbReference type="eggNOG" id="ENOG50337QD">
    <property type="taxonomic scope" value="Bacteria"/>
</dbReference>
<dbReference type="Proteomes" id="UP000028984">
    <property type="component" value="Unassembled WGS sequence"/>
</dbReference>
<comment type="caution">
    <text evidence="2">The sequence shown here is derived from an EMBL/GenBank/DDBJ whole genome shotgun (WGS) entry which is preliminary data.</text>
</comment>
<evidence type="ECO:0000313" key="2">
    <source>
        <dbReference type="EMBL" id="KFI86204.1"/>
    </source>
</evidence>
<dbReference type="STRING" id="1437610.BREU_1373"/>
<dbReference type="AlphaFoldDB" id="A0A087CSF4"/>
<name>A0A087CSF4_9BIFI</name>
<gene>
    <name evidence="2" type="ORF">BREU_1373</name>
</gene>
<proteinExistence type="predicted"/>
<reference evidence="2 3" key="1">
    <citation type="submission" date="2014-03" db="EMBL/GenBank/DDBJ databases">
        <title>Genomics of Bifidobacteria.</title>
        <authorList>
            <person name="Ventura M."/>
            <person name="Milani C."/>
            <person name="Lugli G.A."/>
        </authorList>
    </citation>
    <scope>NUCLEOTIDE SEQUENCE [LARGE SCALE GENOMIC DNA]</scope>
    <source>
        <strain evidence="2 3">DSM 23975</strain>
    </source>
</reference>
<protein>
    <submittedName>
        <fullName evidence="2">Uncharacterized protein</fullName>
    </submittedName>
</protein>
<dbReference type="OrthoDB" id="3330133at2"/>
<dbReference type="EMBL" id="JGZK01000005">
    <property type="protein sequence ID" value="KFI86204.1"/>
    <property type="molecule type" value="Genomic_DNA"/>
</dbReference>